<evidence type="ECO:0000313" key="21">
    <source>
        <dbReference type="Proteomes" id="UP000285301"/>
    </source>
</evidence>
<evidence type="ECO:0000256" key="2">
    <source>
        <dbReference type="ARBA" id="ARBA00004175"/>
    </source>
</evidence>
<evidence type="ECO:0000256" key="16">
    <source>
        <dbReference type="SAM" id="Phobius"/>
    </source>
</evidence>
<dbReference type="GO" id="GO:0044231">
    <property type="term" value="C:host cell presynaptic membrane"/>
    <property type="evidence" value="ECO:0007669"/>
    <property type="project" value="UniProtKB-KW"/>
</dbReference>
<dbReference type="EMBL" id="NCKU01009216">
    <property type="protein sequence ID" value="RWS01426.1"/>
    <property type="molecule type" value="Genomic_DNA"/>
</dbReference>
<dbReference type="GO" id="GO:0070679">
    <property type="term" value="F:inositol 1,4,5 trisphosphate binding"/>
    <property type="evidence" value="ECO:0007669"/>
    <property type="project" value="TreeGrafter"/>
</dbReference>
<dbReference type="Pfam" id="PF00520">
    <property type="entry name" value="Ion_trans"/>
    <property type="match status" value="1"/>
</dbReference>
<dbReference type="InterPro" id="IPR005821">
    <property type="entry name" value="Ion_trans_dom"/>
</dbReference>
<keyword evidence="10 15" id="KW-0040">ANK repeat</keyword>
<dbReference type="Proteomes" id="UP000285301">
    <property type="component" value="Unassembled WGS sequence"/>
</dbReference>
<feature type="transmembrane region" description="Helical" evidence="16">
    <location>
        <begin position="346"/>
        <end position="364"/>
    </location>
</feature>
<dbReference type="PANTHER" id="PTHR10117:SF54">
    <property type="entry name" value="TRANSIENT RECEPTOR POTENTIAL-GAMMA PROTEIN"/>
    <property type="match status" value="1"/>
</dbReference>
<evidence type="ECO:0000256" key="6">
    <source>
        <dbReference type="ARBA" id="ARBA00022692"/>
    </source>
</evidence>
<keyword evidence="9" id="KW-0638">Presynaptic neurotoxin</keyword>
<comment type="subcellular location">
    <subcellularLocation>
        <location evidence="1">Membrane</location>
        <topology evidence="1">Multi-pass membrane protein</topology>
    </subcellularLocation>
    <subcellularLocation>
        <location evidence="2">Target cell membrane</location>
    </subcellularLocation>
</comment>
<sequence length="683" mass="79298">LHFSPQKHKNIDIDVKNRSGLTALSCAVEREDVKMIQFLLSKGAEVRDAHLIAINHDSREKAELLLNAISQKYGREKELEGVDDSSVFAPYITPMILAAQRGNIEIIQMLLERKHPQLPSIHIPYCRCESCRERILTGELYTEYRRHAYQAIANPNYICATAEDPFLTAFRLRKRLALESSIDRDYASEYEALANNLHEFSGSLISMCRDKDEVETVLKEATGCENFSGPKMVFPRLQLALDYKEKKFVAAPQVQLTLRNKWLCHRMDWSWKSPFEKIKIWLSHLACIPFIAFINVFHPEFDFVQRYTTPHSTFLFHCASLVIFNILLITLMILDMGRQSTGPPETGLEIVIVLWVFGFLRATLRKMWNLGIVRFFRRFWTVYDLITQLMFIATFIFWFISMKETDSLESSGQTKKESNRSEWDTFDPTLVHEAFFVLGTFFSYISILYYCQVSPVLGPWQISLRKMSMKIYSLLTGILLVLCPYAIIMTWIYHNYAGLKSKSAAGRENTQPESFTTSLNSIFTLFWVVLGQIDPNAANVVTANIGSSVTTKYHWFTKCVGYFLYVFYCILIQIAFTNILIAVVTTIFQKVIDNADVEWKLARTQVYINFMQDTTKMPSPFNLIPCAQDFRNFTQWLREITGKEEGVRVRFTKTGFKYEFDEKRTTEETVKYQVNVFKTIEWL</sequence>
<keyword evidence="3" id="KW-0813">Transport</keyword>
<evidence type="ECO:0000313" key="20">
    <source>
        <dbReference type="EMBL" id="RWS01700.1"/>
    </source>
</evidence>
<evidence type="ECO:0000256" key="1">
    <source>
        <dbReference type="ARBA" id="ARBA00004141"/>
    </source>
</evidence>
<dbReference type="Gene3D" id="1.25.40.20">
    <property type="entry name" value="Ankyrin repeat-containing domain"/>
    <property type="match status" value="1"/>
</dbReference>
<keyword evidence="13" id="KW-1053">Target membrane</keyword>
<keyword evidence="5" id="KW-1052">Target cell membrane</keyword>
<proteinExistence type="predicted"/>
<feature type="repeat" description="ANK" evidence="15">
    <location>
        <begin position="19"/>
        <end position="51"/>
    </location>
</feature>
<dbReference type="SMART" id="SM01420">
    <property type="entry name" value="TRP_2"/>
    <property type="match status" value="1"/>
</dbReference>
<dbReference type="EMBL" id="NCKU01008760">
    <property type="protein sequence ID" value="RWS01700.1"/>
    <property type="molecule type" value="Genomic_DNA"/>
</dbReference>
<dbReference type="OrthoDB" id="2373987at2759"/>
<evidence type="ECO:0000313" key="19">
    <source>
        <dbReference type="EMBL" id="RWS01594.1"/>
    </source>
</evidence>
<dbReference type="PANTHER" id="PTHR10117">
    <property type="entry name" value="TRANSIENT RECEPTOR POTENTIAL CHANNEL"/>
    <property type="match status" value="1"/>
</dbReference>
<evidence type="ECO:0000256" key="14">
    <source>
        <dbReference type="ARBA" id="ARBA00023303"/>
    </source>
</evidence>
<keyword evidence="7" id="KW-0677">Repeat</keyword>
<evidence type="ECO:0000256" key="7">
    <source>
        <dbReference type="ARBA" id="ARBA00022737"/>
    </source>
</evidence>
<dbReference type="GO" id="GO:0006887">
    <property type="term" value="P:exocytosis"/>
    <property type="evidence" value="ECO:0007669"/>
    <property type="project" value="UniProtKB-KW"/>
</dbReference>
<dbReference type="GO" id="GO:0034703">
    <property type="term" value="C:cation channel complex"/>
    <property type="evidence" value="ECO:0007669"/>
    <property type="project" value="TreeGrafter"/>
</dbReference>
<keyword evidence="14" id="KW-0407">Ion channel</keyword>
<evidence type="ECO:0000256" key="3">
    <source>
        <dbReference type="ARBA" id="ARBA00022448"/>
    </source>
</evidence>
<dbReference type="STRING" id="1965070.A0A3S3NTU1"/>
<feature type="non-terminal residue" evidence="20">
    <location>
        <position position="1"/>
    </location>
</feature>
<keyword evidence="20" id="KW-0675">Receptor</keyword>
<reference evidence="20" key="2">
    <citation type="submission" date="2018-11" db="EMBL/GenBank/DDBJ databases">
        <title>Trombidioid mite genomics.</title>
        <authorList>
            <person name="Dong X."/>
        </authorList>
    </citation>
    <scope>NUCLEOTIDE SEQUENCE</scope>
    <source>
        <strain evidence="20">UoL-WK</strain>
    </source>
</reference>
<feature type="transmembrane region" description="Helical" evidence="16">
    <location>
        <begin position="471"/>
        <end position="493"/>
    </location>
</feature>
<dbReference type="SUPFAM" id="SSF48403">
    <property type="entry name" value="Ankyrin repeat"/>
    <property type="match status" value="1"/>
</dbReference>
<keyword evidence="11" id="KW-0406">Ion transport</keyword>
<evidence type="ECO:0000256" key="4">
    <source>
        <dbReference type="ARBA" id="ARBA00022483"/>
    </source>
</evidence>
<dbReference type="GO" id="GO:0044218">
    <property type="term" value="C:other organism cell membrane"/>
    <property type="evidence" value="ECO:0007669"/>
    <property type="project" value="UniProtKB-KW"/>
</dbReference>
<dbReference type="Pfam" id="PF00023">
    <property type="entry name" value="Ank"/>
    <property type="match status" value="2"/>
</dbReference>
<dbReference type="GO" id="GO:0051480">
    <property type="term" value="P:regulation of cytosolic calcium ion concentration"/>
    <property type="evidence" value="ECO:0007669"/>
    <property type="project" value="TreeGrafter"/>
</dbReference>
<evidence type="ECO:0000259" key="17">
    <source>
        <dbReference type="SMART" id="SM01420"/>
    </source>
</evidence>
<evidence type="ECO:0000256" key="12">
    <source>
        <dbReference type="ARBA" id="ARBA00023136"/>
    </source>
</evidence>
<evidence type="ECO:0000256" key="9">
    <source>
        <dbReference type="ARBA" id="ARBA00023028"/>
    </source>
</evidence>
<dbReference type="InterPro" id="IPR002153">
    <property type="entry name" value="TRPC_channel"/>
</dbReference>
<dbReference type="GO" id="GO:0005886">
    <property type="term" value="C:plasma membrane"/>
    <property type="evidence" value="ECO:0007669"/>
    <property type="project" value="TreeGrafter"/>
</dbReference>
<keyword evidence="12 16" id="KW-0472">Membrane</keyword>
<evidence type="ECO:0000313" key="18">
    <source>
        <dbReference type="EMBL" id="RWS01426.1"/>
    </source>
</evidence>
<comment type="caution">
    <text evidence="20">The sequence shown here is derived from an EMBL/GenBank/DDBJ whole genome shotgun (WGS) entry which is preliminary data.</text>
</comment>
<feature type="transmembrane region" description="Helical" evidence="16">
    <location>
        <begin position="313"/>
        <end position="334"/>
    </location>
</feature>
<dbReference type="Gene3D" id="1.10.287.70">
    <property type="match status" value="1"/>
</dbReference>
<keyword evidence="8 16" id="KW-1133">Transmembrane helix</keyword>
<dbReference type="SMART" id="SM00248">
    <property type="entry name" value="ANK"/>
    <property type="match status" value="2"/>
</dbReference>
<keyword evidence="9" id="KW-0800">Toxin</keyword>
<evidence type="ECO:0000256" key="15">
    <source>
        <dbReference type="PROSITE-ProRule" id="PRU00023"/>
    </source>
</evidence>
<dbReference type="PROSITE" id="PS50088">
    <property type="entry name" value="ANK_REPEAT"/>
    <property type="match status" value="1"/>
</dbReference>
<keyword evidence="9" id="KW-0528">Neurotoxin</keyword>
<dbReference type="AlphaFoldDB" id="A0A3S3NTU1"/>
<keyword evidence="6 16" id="KW-0812">Transmembrane</keyword>
<dbReference type="GO" id="GO:0015279">
    <property type="term" value="F:store-operated calcium channel activity"/>
    <property type="evidence" value="ECO:0007669"/>
    <property type="project" value="TreeGrafter"/>
</dbReference>
<dbReference type="PRINTS" id="PR01097">
    <property type="entry name" value="TRNSRECEPTRP"/>
</dbReference>
<accession>A0A3S3NTU1</accession>
<feature type="transmembrane region" description="Helical" evidence="16">
    <location>
        <begin position="376"/>
        <end position="400"/>
    </location>
</feature>
<evidence type="ECO:0000256" key="13">
    <source>
        <dbReference type="ARBA" id="ARBA00023298"/>
    </source>
</evidence>
<dbReference type="EMBL" id="NCKU01008917">
    <property type="protein sequence ID" value="RWS01594.1"/>
    <property type="molecule type" value="Genomic_DNA"/>
</dbReference>
<keyword evidence="4" id="KW-0268">Exocytosis</keyword>
<feature type="domain" description="Transient receptor ion channel" evidence="17">
    <location>
        <begin position="126"/>
        <end position="187"/>
    </location>
</feature>
<name>A0A3S3NTU1_9ACAR</name>
<dbReference type="InterPro" id="IPR013555">
    <property type="entry name" value="TRP_dom"/>
</dbReference>
<gene>
    <name evidence="18" type="ORF">B4U79_01407</name>
    <name evidence="20" type="ORF">B4U79_03659</name>
    <name evidence="19" type="ORF">B4U79_09102</name>
</gene>
<dbReference type="Pfam" id="PF08344">
    <property type="entry name" value="TRP_2"/>
    <property type="match status" value="1"/>
</dbReference>
<feature type="transmembrane region" description="Helical" evidence="16">
    <location>
        <begin position="280"/>
        <end position="301"/>
    </location>
</feature>
<dbReference type="InterPro" id="IPR002110">
    <property type="entry name" value="Ankyrin_rpt"/>
</dbReference>
<feature type="transmembrane region" description="Helical" evidence="16">
    <location>
        <begin position="430"/>
        <end position="450"/>
    </location>
</feature>
<evidence type="ECO:0000256" key="11">
    <source>
        <dbReference type="ARBA" id="ARBA00023065"/>
    </source>
</evidence>
<feature type="transmembrane region" description="Helical" evidence="16">
    <location>
        <begin position="562"/>
        <end position="584"/>
    </location>
</feature>
<dbReference type="InterPro" id="IPR036770">
    <property type="entry name" value="Ankyrin_rpt-contain_sf"/>
</dbReference>
<organism evidence="20 21">
    <name type="scientific">Dinothrombium tinctorium</name>
    <dbReference type="NCBI Taxonomy" id="1965070"/>
    <lineage>
        <taxon>Eukaryota</taxon>
        <taxon>Metazoa</taxon>
        <taxon>Ecdysozoa</taxon>
        <taxon>Arthropoda</taxon>
        <taxon>Chelicerata</taxon>
        <taxon>Arachnida</taxon>
        <taxon>Acari</taxon>
        <taxon>Acariformes</taxon>
        <taxon>Trombidiformes</taxon>
        <taxon>Prostigmata</taxon>
        <taxon>Anystina</taxon>
        <taxon>Parasitengona</taxon>
        <taxon>Trombidioidea</taxon>
        <taxon>Trombidiidae</taxon>
        <taxon>Dinothrombium</taxon>
    </lineage>
</organism>
<keyword evidence="21" id="KW-1185">Reference proteome</keyword>
<evidence type="ECO:0000256" key="10">
    <source>
        <dbReference type="ARBA" id="ARBA00023043"/>
    </source>
</evidence>
<evidence type="ECO:0000256" key="8">
    <source>
        <dbReference type="ARBA" id="ARBA00022989"/>
    </source>
</evidence>
<dbReference type="PROSITE" id="PS50297">
    <property type="entry name" value="ANK_REP_REGION"/>
    <property type="match status" value="1"/>
</dbReference>
<protein>
    <submittedName>
        <fullName evidence="20">Short transient receptor potential channel 4-like protein</fullName>
    </submittedName>
</protein>
<evidence type="ECO:0000256" key="5">
    <source>
        <dbReference type="ARBA" id="ARBA00022537"/>
    </source>
</evidence>
<reference evidence="20 21" key="1">
    <citation type="journal article" date="2018" name="Gigascience">
        <title>Genomes of trombidid mites reveal novel predicted allergens and laterally-transferred genes associated with secondary metabolism.</title>
        <authorList>
            <person name="Dong X."/>
            <person name="Chaisiri K."/>
            <person name="Xia D."/>
            <person name="Armstrong S.D."/>
            <person name="Fang Y."/>
            <person name="Donnelly M.J."/>
            <person name="Kadowaki T."/>
            <person name="McGarry J.W."/>
            <person name="Darby A.C."/>
            <person name="Makepeace B.L."/>
        </authorList>
    </citation>
    <scope>NUCLEOTIDE SEQUENCE [LARGE SCALE GENOMIC DNA]</scope>
    <source>
        <strain evidence="20">UoL-WK</strain>
    </source>
</reference>